<comment type="catalytic activity">
    <reaction evidence="12">
        <text>tRNA(Thr) + L-threonine + ATP = L-threonyl-tRNA(Thr) + AMP + diphosphate + H(+)</text>
        <dbReference type="Rhea" id="RHEA:24624"/>
        <dbReference type="Rhea" id="RHEA-COMP:9670"/>
        <dbReference type="Rhea" id="RHEA-COMP:9704"/>
        <dbReference type="ChEBI" id="CHEBI:15378"/>
        <dbReference type="ChEBI" id="CHEBI:30616"/>
        <dbReference type="ChEBI" id="CHEBI:33019"/>
        <dbReference type="ChEBI" id="CHEBI:57926"/>
        <dbReference type="ChEBI" id="CHEBI:78442"/>
        <dbReference type="ChEBI" id="CHEBI:78534"/>
        <dbReference type="ChEBI" id="CHEBI:456215"/>
        <dbReference type="EC" id="6.1.1.3"/>
    </reaction>
</comment>
<evidence type="ECO:0000256" key="9">
    <source>
        <dbReference type="ARBA" id="ARBA00023128"/>
    </source>
</evidence>
<dbReference type="GO" id="GO:0004829">
    <property type="term" value="F:threonine-tRNA ligase activity"/>
    <property type="evidence" value="ECO:0007669"/>
    <property type="project" value="UniProtKB-EC"/>
</dbReference>
<dbReference type="GO" id="GO:0005759">
    <property type="term" value="C:mitochondrial matrix"/>
    <property type="evidence" value="ECO:0007669"/>
    <property type="project" value="UniProtKB-SubCell"/>
</dbReference>
<dbReference type="SUPFAM" id="SSF55681">
    <property type="entry name" value="Class II aaRS and biotin synthetases"/>
    <property type="match status" value="1"/>
</dbReference>
<evidence type="ECO:0000256" key="13">
    <source>
        <dbReference type="SAM" id="SignalP"/>
    </source>
</evidence>
<comment type="subcellular location">
    <subcellularLocation>
        <location evidence="1">Mitochondrion matrix</location>
    </subcellularLocation>
</comment>
<dbReference type="SUPFAM" id="SSF55186">
    <property type="entry name" value="ThrRS/AlaRS common domain"/>
    <property type="match status" value="1"/>
</dbReference>
<dbReference type="InterPro" id="IPR002314">
    <property type="entry name" value="aa-tRNA-synt_IIb"/>
</dbReference>
<evidence type="ECO:0000256" key="4">
    <source>
        <dbReference type="ARBA" id="ARBA00022598"/>
    </source>
</evidence>
<dbReference type="Pfam" id="PF00587">
    <property type="entry name" value="tRNA-synt_2b"/>
    <property type="match status" value="1"/>
</dbReference>
<dbReference type="FunFam" id="3.30.930.10:FF:000039">
    <property type="entry name" value="Threonyl-tRNA synthetase, mitochondrial"/>
    <property type="match status" value="1"/>
</dbReference>
<dbReference type="InterPro" id="IPR045864">
    <property type="entry name" value="aa-tRNA-synth_II/BPL/LPL"/>
</dbReference>
<dbReference type="GO" id="GO:0005524">
    <property type="term" value="F:ATP binding"/>
    <property type="evidence" value="ECO:0007669"/>
    <property type="project" value="UniProtKB-KW"/>
</dbReference>
<dbReference type="OrthoDB" id="5423599at2759"/>
<dbReference type="EC" id="6.1.1.3" evidence="3"/>
<evidence type="ECO:0000256" key="11">
    <source>
        <dbReference type="ARBA" id="ARBA00031900"/>
    </source>
</evidence>
<dbReference type="InterPro" id="IPR002320">
    <property type="entry name" value="Thr-tRNA-ligase_IIa"/>
</dbReference>
<proteinExistence type="inferred from homology"/>
<dbReference type="NCBIfam" id="TIGR00418">
    <property type="entry name" value="thrS"/>
    <property type="match status" value="1"/>
</dbReference>
<dbReference type="Proteomes" id="UP000187455">
    <property type="component" value="Unassembled WGS sequence"/>
</dbReference>
<dbReference type="InterPro" id="IPR033728">
    <property type="entry name" value="ThrRS_core"/>
</dbReference>
<accession>A0A1R0GLM8</accession>
<dbReference type="InterPro" id="IPR018163">
    <property type="entry name" value="Thr/Ala-tRNA-synth_IIc_edit"/>
</dbReference>
<dbReference type="Gene3D" id="3.30.980.10">
    <property type="entry name" value="Threonyl-trna Synthetase, Chain A, domain 2"/>
    <property type="match status" value="1"/>
</dbReference>
<dbReference type="PANTHER" id="PTHR11451:SF44">
    <property type="entry name" value="THREONINE--TRNA LIGASE, CHLOROPLASTIC_MITOCHONDRIAL 2"/>
    <property type="match status" value="1"/>
</dbReference>
<dbReference type="STRING" id="133383.A0A1R0GLM8"/>
<dbReference type="InterPro" id="IPR036621">
    <property type="entry name" value="Anticodon-bd_dom_sf"/>
</dbReference>
<keyword evidence="7" id="KW-0648">Protein biosynthesis</keyword>
<keyword evidence="9" id="KW-0496">Mitochondrion</keyword>
<keyword evidence="6" id="KW-0067">ATP-binding</keyword>
<gene>
    <name evidence="15" type="ORF">AYI68_g8166</name>
</gene>
<dbReference type="PROSITE" id="PS50862">
    <property type="entry name" value="AA_TRNA_LIGASE_II"/>
    <property type="match status" value="1"/>
</dbReference>
<keyword evidence="5" id="KW-0547">Nucleotide-binding</keyword>
<comment type="similarity">
    <text evidence="2">Belongs to the class-II aminoacyl-tRNA synthetase family.</text>
</comment>
<evidence type="ECO:0000256" key="6">
    <source>
        <dbReference type="ARBA" id="ARBA00022840"/>
    </source>
</evidence>
<protein>
    <recommendedName>
        <fullName evidence="3">threonine--tRNA ligase</fullName>
        <ecNumber evidence="3">6.1.1.3</ecNumber>
    </recommendedName>
    <alternativeName>
        <fullName evidence="11">Threonyl-tRNA synthetase</fullName>
    </alternativeName>
</protein>
<dbReference type="Gene3D" id="3.30.930.10">
    <property type="entry name" value="Bira Bifunctional Protein, Domain 2"/>
    <property type="match status" value="1"/>
</dbReference>
<dbReference type="PANTHER" id="PTHR11451">
    <property type="entry name" value="THREONINE-TRNA LIGASE"/>
    <property type="match status" value="1"/>
</dbReference>
<keyword evidence="8" id="KW-0809">Transit peptide</keyword>
<dbReference type="EMBL" id="LSSL01007654">
    <property type="protein sequence ID" value="OLY77803.1"/>
    <property type="molecule type" value="Genomic_DNA"/>
</dbReference>
<evidence type="ECO:0000256" key="8">
    <source>
        <dbReference type="ARBA" id="ARBA00022946"/>
    </source>
</evidence>
<evidence type="ECO:0000313" key="16">
    <source>
        <dbReference type="Proteomes" id="UP000187455"/>
    </source>
</evidence>
<dbReference type="SUPFAM" id="SSF52954">
    <property type="entry name" value="Class II aaRS ABD-related"/>
    <property type="match status" value="1"/>
</dbReference>
<feature type="chain" id="PRO_5012660999" description="threonine--tRNA ligase" evidence="13">
    <location>
        <begin position="19"/>
        <end position="707"/>
    </location>
</feature>
<dbReference type="Pfam" id="PF03129">
    <property type="entry name" value="HGTP_anticodon"/>
    <property type="match status" value="1"/>
</dbReference>
<name>A0A1R0GLM8_9FUNG</name>
<dbReference type="CDD" id="cd00771">
    <property type="entry name" value="ThrRS_core"/>
    <property type="match status" value="1"/>
</dbReference>
<keyword evidence="13" id="KW-0732">Signal</keyword>
<evidence type="ECO:0000256" key="3">
    <source>
        <dbReference type="ARBA" id="ARBA00013163"/>
    </source>
</evidence>
<evidence type="ECO:0000256" key="1">
    <source>
        <dbReference type="ARBA" id="ARBA00004305"/>
    </source>
</evidence>
<evidence type="ECO:0000256" key="7">
    <source>
        <dbReference type="ARBA" id="ARBA00022917"/>
    </source>
</evidence>
<reference evidence="15 16" key="1">
    <citation type="journal article" date="2016" name="Mol. Biol. Evol.">
        <title>Genome-Wide Survey of Gut Fungi (Harpellales) Reveals the First Horizontally Transferred Ubiquitin Gene from a Mosquito Host.</title>
        <authorList>
            <person name="Wang Y."/>
            <person name="White M.M."/>
            <person name="Kvist S."/>
            <person name="Moncalvo J.M."/>
        </authorList>
    </citation>
    <scope>NUCLEOTIDE SEQUENCE [LARGE SCALE GENOMIC DNA]</scope>
    <source>
        <strain evidence="15 16">ALG-7-W6</strain>
    </source>
</reference>
<evidence type="ECO:0000256" key="12">
    <source>
        <dbReference type="ARBA" id="ARBA00049515"/>
    </source>
</evidence>
<keyword evidence="4 15" id="KW-0436">Ligase</keyword>
<sequence>MWRSSAFILSAALANVLSNDLFVYKNKVLDHSFSEDGTLFAGGFYTEFYAFHQGRGDLVSKTLKFDGSGNDLNDQIIKSIERVCKLPQNVRMFLKREQLNLVWKEYTKICKRNDPITNLTVDYELAIKIMQGNPFAQYLISQAAKKGAKEFNLYRVGDYIGYPEGPVFSSSDVLVNKVELNQGSSHFTLEEEDLELYSNKFNYMEPTLNRITGMTLFNKDSIDKYLANQASMTKNDHRVIGKDQDLFMMHTLSPGSPFFLIHGTRIVNRILNLIRNKYSEYGFDEVITPQIYLKSLWETSGHWENYKKDMFGVVDAYTQNSNIIGESDNGPGCCSNSHDSGDIAAGLKPMNCPGHCLIFSSKVRSYRDLPLRLADLSPLHRNEPVGSLSGLTRVRRFHQDDGHIFCSHQDIQEEIYKQLKMLDEVYSIFKFNEYSLCLSTRPLDHYIGSETQWNEAENMLKSALRKAGREWTENKGDGAFYGPKIDIHVKDALGRNHQTATIQLDFQLPKRFKLKFVGKDGSREEPVIIHRAILGSVERMMAILSEHYRGRWPFWMSPRQAMVVPILPKESKDVPEEVNLANQEFVIEYAKKVHRSLLGGNFSKSEHGGESIISVRDSERDKSVEFIESRMKNYRFYVDLDSSLGSTKLGRVVKDARLSRYNYLLAVGVEEAKQGLVNVRSFNSKEIGVVTLTRLQELFMEMSDNFD</sequence>
<dbReference type="Gene3D" id="3.40.50.800">
    <property type="entry name" value="Anticodon-binding domain"/>
    <property type="match status" value="1"/>
</dbReference>
<evidence type="ECO:0000256" key="2">
    <source>
        <dbReference type="ARBA" id="ARBA00008226"/>
    </source>
</evidence>
<evidence type="ECO:0000256" key="10">
    <source>
        <dbReference type="ARBA" id="ARBA00023146"/>
    </source>
</evidence>
<feature type="signal peptide" evidence="13">
    <location>
        <begin position="1"/>
        <end position="18"/>
    </location>
</feature>
<organism evidence="15 16">
    <name type="scientific">Smittium mucronatum</name>
    <dbReference type="NCBI Taxonomy" id="133383"/>
    <lineage>
        <taxon>Eukaryota</taxon>
        <taxon>Fungi</taxon>
        <taxon>Fungi incertae sedis</taxon>
        <taxon>Zoopagomycota</taxon>
        <taxon>Kickxellomycotina</taxon>
        <taxon>Harpellomycetes</taxon>
        <taxon>Harpellales</taxon>
        <taxon>Legeriomycetaceae</taxon>
        <taxon>Smittium</taxon>
    </lineage>
</organism>
<feature type="domain" description="Aminoacyl-transfer RNA synthetases class-II family profile" evidence="14">
    <location>
        <begin position="263"/>
        <end position="553"/>
    </location>
</feature>
<evidence type="ECO:0000259" key="14">
    <source>
        <dbReference type="PROSITE" id="PS50862"/>
    </source>
</evidence>
<dbReference type="InterPro" id="IPR006195">
    <property type="entry name" value="aa-tRNA-synth_II"/>
</dbReference>
<dbReference type="InterPro" id="IPR004154">
    <property type="entry name" value="Anticodon-bd"/>
</dbReference>
<comment type="caution">
    <text evidence="15">The sequence shown here is derived from an EMBL/GenBank/DDBJ whole genome shotgun (WGS) entry which is preliminary data.</text>
</comment>
<evidence type="ECO:0000313" key="15">
    <source>
        <dbReference type="EMBL" id="OLY77803.1"/>
    </source>
</evidence>
<dbReference type="PRINTS" id="PR01047">
    <property type="entry name" value="TRNASYNTHTHR"/>
</dbReference>
<keyword evidence="16" id="KW-1185">Reference proteome</keyword>
<keyword evidence="10" id="KW-0030">Aminoacyl-tRNA synthetase</keyword>
<dbReference type="AlphaFoldDB" id="A0A1R0GLM8"/>
<dbReference type="GO" id="GO:0006435">
    <property type="term" value="P:threonyl-tRNA aminoacylation"/>
    <property type="evidence" value="ECO:0007669"/>
    <property type="project" value="InterPro"/>
</dbReference>
<evidence type="ECO:0000256" key="5">
    <source>
        <dbReference type="ARBA" id="ARBA00022741"/>
    </source>
</evidence>